<name>A0ABQ1H160_9SPHN</name>
<sequence length="180" mass="19797">MADTQTARRDVVRASLAAIEGEVWLARDHVRDTLRGFDELSPLANLALSEQAYVVTENGKLLEQTRSVPLPTAVRLVVAQTQIICPELAVDFAGTGWSNFRRAVSIRNRITHPRPENDLNVSDEELHAVASGLSWLAATIEYIMASTNLALIDARTFLDQLLAGNADALEKYQSELERGA</sequence>
<dbReference type="Proteomes" id="UP000618591">
    <property type="component" value="Unassembled WGS sequence"/>
</dbReference>
<comment type="caution">
    <text evidence="1">The sequence shown here is derived from an EMBL/GenBank/DDBJ whole genome shotgun (WGS) entry which is preliminary data.</text>
</comment>
<evidence type="ECO:0000313" key="1">
    <source>
        <dbReference type="EMBL" id="GGA54137.1"/>
    </source>
</evidence>
<accession>A0ABQ1H160</accession>
<dbReference type="EMBL" id="BMDW01000016">
    <property type="protein sequence ID" value="GGA54137.1"/>
    <property type="molecule type" value="Genomic_DNA"/>
</dbReference>
<organism evidence="1 2">
    <name type="scientific">Sphingomonas psychrolutea</name>
    <dbReference type="NCBI Taxonomy" id="1259676"/>
    <lineage>
        <taxon>Bacteria</taxon>
        <taxon>Pseudomonadati</taxon>
        <taxon>Pseudomonadota</taxon>
        <taxon>Alphaproteobacteria</taxon>
        <taxon>Sphingomonadales</taxon>
        <taxon>Sphingomonadaceae</taxon>
        <taxon>Sphingomonas</taxon>
    </lineage>
</organism>
<gene>
    <name evidence="1" type="ORF">GCM10011395_25700</name>
</gene>
<evidence type="ECO:0000313" key="2">
    <source>
        <dbReference type="Proteomes" id="UP000618591"/>
    </source>
</evidence>
<dbReference type="RefSeq" id="WP_188448111.1">
    <property type="nucleotide sequence ID" value="NZ_BMDW01000016.1"/>
</dbReference>
<keyword evidence="2" id="KW-1185">Reference proteome</keyword>
<proteinExistence type="predicted"/>
<reference evidence="2" key="1">
    <citation type="journal article" date="2019" name="Int. J. Syst. Evol. Microbiol.">
        <title>The Global Catalogue of Microorganisms (GCM) 10K type strain sequencing project: providing services to taxonomists for standard genome sequencing and annotation.</title>
        <authorList>
            <consortium name="The Broad Institute Genomics Platform"/>
            <consortium name="The Broad Institute Genome Sequencing Center for Infectious Disease"/>
            <person name="Wu L."/>
            <person name="Ma J."/>
        </authorList>
    </citation>
    <scope>NUCLEOTIDE SEQUENCE [LARGE SCALE GENOMIC DNA]</scope>
    <source>
        <strain evidence="2">CGMCC 1.10106</strain>
    </source>
</reference>
<protein>
    <recommendedName>
        <fullName evidence="3">ApeA N-terminal domain-containing protein</fullName>
    </recommendedName>
</protein>
<evidence type="ECO:0008006" key="3">
    <source>
        <dbReference type="Google" id="ProtNLM"/>
    </source>
</evidence>